<reference evidence="4" key="1">
    <citation type="submission" date="2016-10" db="EMBL/GenBank/DDBJ databases">
        <authorList>
            <person name="Varghese N."/>
            <person name="Submissions S."/>
        </authorList>
    </citation>
    <scope>NUCLEOTIDE SEQUENCE [LARGE SCALE GENOMIC DNA]</scope>
    <source>
        <strain evidence="4">GAS232</strain>
    </source>
</reference>
<proteinExistence type="predicted"/>
<accession>A0A1G7F0V6</accession>
<keyword evidence="4" id="KW-1185">Reference proteome</keyword>
<evidence type="ECO:0000256" key="1">
    <source>
        <dbReference type="SAM" id="Phobius"/>
    </source>
</evidence>
<keyword evidence="1" id="KW-1133">Transmembrane helix</keyword>
<dbReference type="InterPro" id="IPR010982">
    <property type="entry name" value="Lambda_DNA-bd_dom_sf"/>
</dbReference>
<keyword evidence="1" id="KW-0472">Membrane</keyword>
<dbReference type="SUPFAM" id="SSF47413">
    <property type="entry name" value="lambda repressor-like DNA-binding domains"/>
    <property type="match status" value="1"/>
</dbReference>
<dbReference type="PANTHER" id="PTHR34475:SF1">
    <property type="entry name" value="CYTOSKELETON PROTEIN RODZ"/>
    <property type="match status" value="1"/>
</dbReference>
<dbReference type="InterPro" id="IPR001387">
    <property type="entry name" value="Cro/C1-type_HTH"/>
</dbReference>
<dbReference type="Gene3D" id="1.10.260.40">
    <property type="entry name" value="lambda repressor-like DNA-binding domains"/>
    <property type="match status" value="1"/>
</dbReference>
<evidence type="ECO:0000313" key="3">
    <source>
        <dbReference type="EMBL" id="SDE69346.1"/>
    </source>
</evidence>
<dbReference type="Pfam" id="PF13413">
    <property type="entry name" value="HTH_25"/>
    <property type="match status" value="1"/>
</dbReference>
<dbReference type="RefSeq" id="WP_083343478.1">
    <property type="nucleotide sequence ID" value="NZ_LT629690.1"/>
</dbReference>
<dbReference type="EMBL" id="LT629690">
    <property type="protein sequence ID" value="SDE69346.1"/>
    <property type="molecule type" value="Genomic_DNA"/>
</dbReference>
<gene>
    <name evidence="3" type="ORF">SAMN05444167_0164</name>
</gene>
<dbReference type="GO" id="GO:0003677">
    <property type="term" value="F:DNA binding"/>
    <property type="evidence" value="ECO:0007669"/>
    <property type="project" value="InterPro"/>
</dbReference>
<evidence type="ECO:0000259" key="2">
    <source>
        <dbReference type="SMART" id="SM00530"/>
    </source>
</evidence>
<dbReference type="PANTHER" id="PTHR34475">
    <property type="match status" value="1"/>
</dbReference>
<dbReference type="Proteomes" id="UP000182427">
    <property type="component" value="Chromosome I"/>
</dbReference>
<protein>
    <submittedName>
        <fullName evidence="3">Helix-turn-helix domain-containing protein</fullName>
    </submittedName>
</protein>
<dbReference type="InterPro" id="IPR050400">
    <property type="entry name" value="Bact_Cytoskel_RodZ"/>
</dbReference>
<sequence>MPFGQELKEQRESRGISLDEVSVSTRVSLRHLQALEGDRYTDLPGGVFNRGIVRSYANFCGLDVDETVRRFLDAMRAKGLDTNGHEDDWRELAEAVHRSRVTDAPARRLRWLGVVAMLLIVLALAAGVLWVLVRRGIVHLPEKKWVPAIYRTH</sequence>
<dbReference type="CDD" id="cd00093">
    <property type="entry name" value="HTH_XRE"/>
    <property type="match status" value="1"/>
</dbReference>
<feature type="domain" description="HTH cro/C1-type" evidence="2">
    <location>
        <begin position="6"/>
        <end position="67"/>
    </location>
</feature>
<evidence type="ECO:0000313" key="4">
    <source>
        <dbReference type="Proteomes" id="UP000182427"/>
    </source>
</evidence>
<dbReference type="SMART" id="SM00530">
    <property type="entry name" value="HTH_XRE"/>
    <property type="match status" value="1"/>
</dbReference>
<name>A0A1G7F0V6_9BACT</name>
<keyword evidence="1" id="KW-0812">Transmembrane</keyword>
<dbReference type="AlphaFoldDB" id="A0A1G7F0V6"/>
<organism evidence="3 4">
    <name type="scientific">Terriglobus roseus</name>
    <dbReference type="NCBI Taxonomy" id="392734"/>
    <lineage>
        <taxon>Bacteria</taxon>
        <taxon>Pseudomonadati</taxon>
        <taxon>Acidobacteriota</taxon>
        <taxon>Terriglobia</taxon>
        <taxon>Terriglobales</taxon>
        <taxon>Acidobacteriaceae</taxon>
        <taxon>Terriglobus</taxon>
    </lineage>
</organism>
<dbReference type="OrthoDB" id="9797543at2"/>
<feature type="transmembrane region" description="Helical" evidence="1">
    <location>
        <begin position="109"/>
        <end position="133"/>
    </location>
</feature>